<organism evidence="2 3">
    <name type="scientific">Clonostachys chloroleuca</name>
    <dbReference type="NCBI Taxonomy" id="1926264"/>
    <lineage>
        <taxon>Eukaryota</taxon>
        <taxon>Fungi</taxon>
        <taxon>Dikarya</taxon>
        <taxon>Ascomycota</taxon>
        <taxon>Pezizomycotina</taxon>
        <taxon>Sordariomycetes</taxon>
        <taxon>Hypocreomycetidae</taxon>
        <taxon>Hypocreales</taxon>
        <taxon>Bionectriaceae</taxon>
        <taxon>Clonostachys</taxon>
    </lineage>
</organism>
<proteinExistence type="predicted"/>
<dbReference type="EMBL" id="CABFNP030001195">
    <property type="protein sequence ID" value="CAI6092052.1"/>
    <property type="molecule type" value="Genomic_DNA"/>
</dbReference>
<name>A0AA35M830_9HYPO</name>
<dbReference type="Proteomes" id="UP001160390">
    <property type="component" value="Unassembled WGS sequence"/>
</dbReference>
<reference evidence="2" key="1">
    <citation type="submission" date="2023-01" db="EMBL/GenBank/DDBJ databases">
        <authorList>
            <person name="Piombo E."/>
        </authorList>
    </citation>
    <scope>NUCLEOTIDE SEQUENCE</scope>
</reference>
<protein>
    <submittedName>
        <fullName evidence="2">Uncharacterized protein</fullName>
    </submittedName>
</protein>
<evidence type="ECO:0000313" key="2">
    <source>
        <dbReference type="EMBL" id="CAI6092052.1"/>
    </source>
</evidence>
<accession>A0AA35M830</accession>
<sequence length="297" mass="31546">MAKFQIDPSSESSSGQGNGTYCTSMLCTLCVEMRNLPDSNSNATSGLFGQLKSDRPDSKLDASAPLFGASPSNPPTQRSACCDTCYLSSCSHPKNDKPESSANASTSLIGARCKTCNKSFCLCPKDKKPDSQSDAPAAGSEAPPCTGFIPITEKKVTVCTKCFDLFCPNATTTVGPPLCPICHKPGCLGGMYKPDAFANPHWSPKSNFVPKPGSLFASGSPHSHGLPKGENPDFKALNAKFEALEAKCDDLGAGFDALGAKVEALRVHMKSEFESLDSKFDVLIRNMDDVVEKIKKL</sequence>
<comment type="caution">
    <text evidence="2">The sequence shown here is derived from an EMBL/GenBank/DDBJ whole genome shotgun (WGS) entry which is preliminary data.</text>
</comment>
<dbReference type="AlphaFoldDB" id="A0AA35M830"/>
<keyword evidence="3" id="KW-1185">Reference proteome</keyword>
<feature type="region of interest" description="Disordered" evidence="1">
    <location>
        <begin position="47"/>
        <end position="78"/>
    </location>
</feature>
<dbReference type="Gene3D" id="1.20.1270.70">
    <property type="entry name" value="Designed single chain three-helix bundle"/>
    <property type="match status" value="1"/>
</dbReference>
<evidence type="ECO:0000313" key="3">
    <source>
        <dbReference type="Proteomes" id="UP001160390"/>
    </source>
</evidence>
<evidence type="ECO:0000256" key="1">
    <source>
        <dbReference type="SAM" id="MobiDB-lite"/>
    </source>
</evidence>
<gene>
    <name evidence="2" type="ORF">CCHLO57077_00006229</name>
</gene>